<evidence type="ECO:0000313" key="2">
    <source>
        <dbReference type="EMBL" id="MDV2883823.1"/>
    </source>
</evidence>
<evidence type="ECO:0008006" key="4">
    <source>
        <dbReference type="Google" id="ProtNLM"/>
    </source>
</evidence>
<gene>
    <name evidence="2" type="ORF">RYX45_01425</name>
</gene>
<keyword evidence="1" id="KW-0812">Transmembrane</keyword>
<name>A0AAJ2KTZ4_ALKPS</name>
<organism evidence="2 3">
    <name type="scientific">Alkalihalophilus pseudofirmus</name>
    <name type="common">Bacillus pseudofirmus</name>
    <dbReference type="NCBI Taxonomy" id="79885"/>
    <lineage>
        <taxon>Bacteria</taxon>
        <taxon>Bacillati</taxon>
        <taxon>Bacillota</taxon>
        <taxon>Bacilli</taxon>
        <taxon>Bacillales</taxon>
        <taxon>Bacillaceae</taxon>
        <taxon>Alkalihalophilus</taxon>
    </lineage>
</organism>
<feature type="transmembrane region" description="Helical" evidence="1">
    <location>
        <begin position="6"/>
        <end position="23"/>
    </location>
</feature>
<comment type="caution">
    <text evidence="2">The sequence shown here is derived from an EMBL/GenBank/DDBJ whole genome shotgun (WGS) entry which is preliminary data.</text>
</comment>
<dbReference type="RefSeq" id="WP_323465669.1">
    <property type="nucleotide sequence ID" value="NZ_CP144224.1"/>
</dbReference>
<evidence type="ECO:0000313" key="3">
    <source>
        <dbReference type="Proteomes" id="UP001285636"/>
    </source>
</evidence>
<sequence length="170" mass="20068">MGISEAIQLLGIIVTGIFSYLVWRATAKTAEIAQSNFEIQKLIQKQRDEELENVKFMYRATARTNMYQIIKALSDQRTNLNINVIQQAKSNHEFSEFEMAKYFDENERIMMVAFYSLYNQYLNKWWKDSTGDWLKSTKGEDVQRKKESSIDLAEELNTLAKQIVLERRYK</sequence>
<proteinExistence type="predicted"/>
<dbReference type="AlphaFoldDB" id="A0AAJ2KTZ4"/>
<reference evidence="2" key="1">
    <citation type="submission" date="2023-10" db="EMBL/GenBank/DDBJ databases">
        <title>Screening of Alkalihalophilus pseudofirmusBZ-TG-HK211 and Its Alleviation of Salt Stress on Rapeseed Growth.</title>
        <authorList>
            <person name="Zhao B."/>
            <person name="Guo T."/>
        </authorList>
    </citation>
    <scope>NUCLEOTIDE SEQUENCE</scope>
    <source>
        <strain evidence="2">BZ-TG-HK211</strain>
    </source>
</reference>
<dbReference type="Proteomes" id="UP001285636">
    <property type="component" value="Unassembled WGS sequence"/>
</dbReference>
<keyword evidence="1" id="KW-0472">Membrane</keyword>
<dbReference type="EMBL" id="JAWJAY010000001">
    <property type="protein sequence ID" value="MDV2883823.1"/>
    <property type="molecule type" value="Genomic_DNA"/>
</dbReference>
<accession>A0AAJ2KTZ4</accession>
<protein>
    <recommendedName>
        <fullName evidence="4">DUF4760 domain-containing protein</fullName>
    </recommendedName>
</protein>
<keyword evidence="1" id="KW-1133">Transmembrane helix</keyword>
<evidence type="ECO:0000256" key="1">
    <source>
        <dbReference type="SAM" id="Phobius"/>
    </source>
</evidence>